<dbReference type="InterPro" id="IPR023606">
    <property type="entry name" value="CoA-Trfase_III_dom_1_sf"/>
</dbReference>
<keyword evidence="2" id="KW-0808">Transferase</keyword>
<evidence type="ECO:0000313" key="3">
    <source>
        <dbReference type="Proteomes" id="UP000551501"/>
    </source>
</evidence>
<evidence type="ECO:0000256" key="1">
    <source>
        <dbReference type="SAM" id="MobiDB-lite"/>
    </source>
</evidence>
<dbReference type="PANTHER" id="PTHR48228">
    <property type="entry name" value="SUCCINYL-COA--D-CITRAMALATE COA-TRANSFERASE"/>
    <property type="match status" value="1"/>
</dbReference>
<dbReference type="Gene3D" id="3.40.50.10540">
    <property type="entry name" value="Crotonobetainyl-coa:carnitine coa-transferase, domain 1"/>
    <property type="match status" value="1"/>
</dbReference>
<sequence length="395" mass="42952">MHKRIENSPFSDLIVVELADTPAGEQVGKLLADAGATVVKVEPRAGVSSRHIGPWRDGVVGPNESLSFWAYNTSKQSVVIDEPDAYSGPLADLLDRADVVVTTDGPARLAERGISPDALRRGRDSLIVVSVSPFGLTGPWADYRTSDLVGLAVGGPLHSCGYDDHTIPPILPGGNQAFQNAASFAVQGLLLALIERFDGGGGQVVDVSMHESNAVSCELANPYWFYPKVLVKRQTARHAQPTRTSPELFECVDGYVYFALILGDLHQWKAVVTWMDEHGLAEDLTDEAYTDLAHRQKRFSHVQEVFEAFFARLDAQTLYLEGQERGVPIGPLRAFEELSTDEHLQARGFFVDVPLADGTAVMFPGSPLVSSGFAPRPSRPPRLDEHGDLGVGRSR</sequence>
<dbReference type="Pfam" id="PF02515">
    <property type="entry name" value="CoA_transf_3"/>
    <property type="match status" value="1"/>
</dbReference>
<comment type="caution">
    <text evidence="2">The sequence shown here is derived from an EMBL/GenBank/DDBJ whole genome shotgun (WGS) entry which is preliminary data.</text>
</comment>
<proteinExistence type="predicted"/>
<reference evidence="2 3" key="1">
    <citation type="submission" date="2020-08" db="EMBL/GenBank/DDBJ databases">
        <title>Sequencing the genomes of 1000 actinobacteria strains.</title>
        <authorList>
            <person name="Klenk H.-P."/>
        </authorList>
    </citation>
    <scope>NUCLEOTIDE SEQUENCE [LARGE SCALE GENOMIC DNA]</scope>
    <source>
        <strain evidence="2 3">DSM 45298</strain>
    </source>
</reference>
<accession>A0A840EV96</accession>
<dbReference type="PANTHER" id="PTHR48228:SF7">
    <property type="entry name" value="FATTY ACYL-COA TRANSFERASE RV3272-RELATED"/>
    <property type="match status" value="1"/>
</dbReference>
<dbReference type="InterPro" id="IPR050509">
    <property type="entry name" value="CoA-transferase_III"/>
</dbReference>
<dbReference type="GO" id="GO:0016740">
    <property type="term" value="F:transferase activity"/>
    <property type="evidence" value="ECO:0007669"/>
    <property type="project" value="UniProtKB-KW"/>
</dbReference>
<dbReference type="InterPro" id="IPR003673">
    <property type="entry name" value="CoA-Trfase_fam_III"/>
</dbReference>
<evidence type="ECO:0000313" key="2">
    <source>
        <dbReference type="EMBL" id="MBB4134243.1"/>
    </source>
</evidence>
<gene>
    <name evidence="2" type="ORF">BKA16_000795</name>
</gene>
<dbReference type="SUPFAM" id="SSF89796">
    <property type="entry name" value="CoA-transferase family III (CaiB/BaiF)"/>
    <property type="match status" value="1"/>
</dbReference>
<feature type="region of interest" description="Disordered" evidence="1">
    <location>
        <begin position="371"/>
        <end position="395"/>
    </location>
</feature>
<dbReference type="AlphaFoldDB" id="A0A840EV96"/>
<organism evidence="2 3">
    <name type="scientific">Gordonia humi</name>
    <dbReference type="NCBI Taxonomy" id="686429"/>
    <lineage>
        <taxon>Bacteria</taxon>
        <taxon>Bacillati</taxon>
        <taxon>Actinomycetota</taxon>
        <taxon>Actinomycetes</taxon>
        <taxon>Mycobacteriales</taxon>
        <taxon>Gordoniaceae</taxon>
        <taxon>Gordonia</taxon>
    </lineage>
</organism>
<dbReference type="Gene3D" id="3.30.1540.10">
    <property type="entry name" value="formyl-coa transferase, domain 3"/>
    <property type="match status" value="1"/>
</dbReference>
<name>A0A840EV96_9ACTN</name>
<dbReference type="Proteomes" id="UP000551501">
    <property type="component" value="Unassembled WGS sequence"/>
</dbReference>
<dbReference type="EMBL" id="JACIFP010000001">
    <property type="protein sequence ID" value="MBB4134243.1"/>
    <property type="molecule type" value="Genomic_DNA"/>
</dbReference>
<keyword evidence="3" id="KW-1185">Reference proteome</keyword>
<dbReference type="InterPro" id="IPR044855">
    <property type="entry name" value="CoA-Trfase_III_dom3_sf"/>
</dbReference>
<protein>
    <submittedName>
        <fullName evidence="2">Crotonobetainyl-CoA:carnitine CoA-transferase CaiB-like acyl-CoA transferase</fullName>
    </submittedName>
</protein>
<dbReference type="RefSeq" id="WP_183369441.1">
    <property type="nucleotide sequence ID" value="NZ_BAABHL010000128.1"/>
</dbReference>